<accession>A0A5K3FPN2</accession>
<dbReference type="AlphaFoldDB" id="A0A5K3FPN2"/>
<proteinExistence type="predicted"/>
<evidence type="ECO:0000313" key="1">
    <source>
        <dbReference type="WBParaSite" id="MCU_010232-RA"/>
    </source>
</evidence>
<sequence>MRVPVPRKQIGHSCDVSTLLDLGEMTRHPRFQHLDLVHRLQVCSDNFCYVVWRPCYFEIGWTLNIDVVKIGKVFLCRLIMDCQIDQLRDECSWHDFTRLT</sequence>
<organism evidence="1">
    <name type="scientific">Mesocestoides corti</name>
    <name type="common">Flatworm</name>
    <dbReference type="NCBI Taxonomy" id="53468"/>
    <lineage>
        <taxon>Eukaryota</taxon>
        <taxon>Metazoa</taxon>
        <taxon>Spiralia</taxon>
        <taxon>Lophotrochozoa</taxon>
        <taxon>Platyhelminthes</taxon>
        <taxon>Cestoda</taxon>
        <taxon>Eucestoda</taxon>
        <taxon>Cyclophyllidea</taxon>
        <taxon>Mesocestoididae</taxon>
        <taxon>Mesocestoides</taxon>
    </lineage>
</organism>
<protein>
    <submittedName>
        <fullName evidence="1">Uncharacterized protein</fullName>
    </submittedName>
</protein>
<reference evidence="1" key="1">
    <citation type="submission" date="2019-11" db="UniProtKB">
        <authorList>
            <consortium name="WormBaseParasite"/>
        </authorList>
    </citation>
    <scope>IDENTIFICATION</scope>
</reference>
<name>A0A5K3FPN2_MESCO</name>
<dbReference type="WBParaSite" id="MCU_010232-RA">
    <property type="protein sequence ID" value="MCU_010232-RA"/>
    <property type="gene ID" value="MCU_010232"/>
</dbReference>